<evidence type="ECO:0000259" key="4">
    <source>
        <dbReference type="Pfam" id="PF01258"/>
    </source>
</evidence>
<dbReference type="InterPro" id="IPR003814">
    <property type="entry name" value="FmdEsu_dom"/>
</dbReference>
<dbReference type="InterPro" id="IPR026328">
    <property type="entry name" value="FmdE"/>
</dbReference>
<feature type="domain" description="Zinc finger DksA/TraR C4-type" evidence="4">
    <location>
        <begin position="170"/>
        <end position="200"/>
    </location>
</feature>
<dbReference type="RefSeq" id="WP_012765669.1">
    <property type="nucleotide sequence ID" value="NC_012881.1"/>
</dbReference>
<evidence type="ECO:0000256" key="2">
    <source>
        <dbReference type="ARBA" id="ARBA00022771"/>
    </source>
</evidence>
<evidence type="ECO:0000313" key="6">
    <source>
        <dbReference type="EMBL" id="ACS78143.1"/>
    </source>
</evidence>
<sequence>MTYFSEDRIKQTIEFHGHQCPGLAIGVRAAELCLRELGHHDDSSIVAICETDMCGVDAIQFLTGCSVGKGNLILKDHGKMAFTFYRREDGKGFRAMLNPDFIGGLRSEMGRLMEVVYEGTPTPEEEERCTQVRAECEKQYYTADLADMFIKQEPQIKMPRPASILQSLVCEDCGEMHMESRSRRFAGRTLCLTCFDKVEQKM</sequence>
<dbReference type="InterPro" id="IPR053194">
    <property type="entry name" value="tRNA_methyltr_O"/>
</dbReference>
<protein>
    <submittedName>
        <fullName evidence="6">Formylmethanofuran dehydrogenase subunit E region</fullName>
    </submittedName>
</protein>
<evidence type="ECO:0000256" key="1">
    <source>
        <dbReference type="ARBA" id="ARBA00022723"/>
    </source>
</evidence>
<dbReference type="Pfam" id="PF02663">
    <property type="entry name" value="FmdE"/>
    <property type="match status" value="1"/>
</dbReference>
<dbReference type="OrthoDB" id="9804309at2"/>
<dbReference type="HOGENOM" id="CLU_087508_0_0_7"/>
<dbReference type="AlphaFoldDB" id="C6BV06"/>
<keyword evidence="7" id="KW-1185">Reference proteome</keyword>
<dbReference type="STRING" id="526222.Desal_0072"/>
<dbReference type="PANTHER" id="PTHR39418">
    <property type="entry name" value="DEHYDROGENASE-RELATED"/>
    <property type="match status" value="1"/>
</dbReference>
<dbReference type="PIRSF" id="PIRSF006578">
    <property type="entry name" value="FwdE"/>
    <property type="match status" value="1"/>
</dbReference>
<dbReference type="InterPro" id="IPR000962">
    <property type="entry name" value="Znf_DskA_TraR"/>
</dbReference>
<dbReference type="EMBL" id="CP001649">
    <property type="protein sequence ID" value="ACS78143.1"/>
    <property type="molecule type" value="Genomic_DNA"/>
</dbReference>
<gene>
    <name evidence="6" type="ordered locus">Desal_0072</name>
</gene>
<dbReference type="Proteomes" id="UP000002601">
    <property type="component" value="Chromosome"/>
</dbReference>
<evidence type="ECO:0000313" key="7">
    <source>
        <dbReference type="Proteomes" id="UP000002601"/>
    </source>
</evidence>
<dbReference type="KEGG" id="dsa:Desal_0072"/>
<evidence type="ECO:0000259" key="5">
    <source>
        <dbReference type="Pfam" id="PF02663"/>
    </source>
</evidence>
<organism evidence="6 7">
    <name type="scientific">Maridesulfovibrio salexigens (strain ATCC 14822 / DSM 2638 / NCIMB 8403 / VKM B-1763)</name>
    <name type="common">Desulfovibrio salexigens</name>
    <dbReference type="NCBI Taxonomy" id="526222"/>
    <lineage>
        <taxon>Bacteria</taxon>
        <taxon>Pseudomonadati</taxon>
        <taxon>Thermodesulfobacteriota</taxon>
        <taxon>Desulfovibrionia</taxon>
        <taxon>Desulfovibrionales</taxon>
        <taxon>Desulfovibrionaceae</taxon>
        <taxon>Maridesulfovibrio</taxon>
    </lineage>
</organism>
<keyword evidence="1" id="KW-0479">Metal-binding</keyword>
<dbReference type="GO" id="GO:0008270">
    <property type="term" value="F:zinc ion binding"/>
    <property type="evidence" value="ECO:0007669"/>
    <property type="project" value="UniProtKB-KW"/>
</dbReference>
<reference evidence="6 7" key="1">
    <citation type="submission" date="2009-06" db="EMBL/GenBank/DDBJ databases">
        <title>Complete sequence of Desulfovibrio salexigens DSM 2638.</title>
        <authorList>
            <consortium name="US DOE Joint Genome Institute"/>
            <person name="Lucas S."/>
            <person name="Copeland A."/>
            <person name="Lapidus A."/>
            <person name="Glavina del Rio T."/>
            <person name="Tice H."/>
            <person name="Bruce D."/>
            <person name="Goodwin L."/>
            <person name="Pitluck S."/>
            <person name="Munk A.C."/>
            <person name="Brettin T."/>
            <person name="Detter J.C."/>
            <person name="Han C."/>
            <person name="Tapia R."/>
            <person name="Larimer F."/>
            <person name="Land M."/>
            <person name="Hauser L."/>
            <person name="Kyrpides N."/>
            <person name="Anderson I."/>
            <person name="Wall J.D."/>
            <person name="Arkin A.P."/>
            <person name="Dehal P."/>
            <person name="Chivian D."/>
            <person name="Giles B."/>
            <person name="Hazen T.C."/>
        </authorList>
    </citation>
    <scope>NUCLEOTIDE SEQUENCE [LARGE SCALE GENOMIC DNA]</scope>
    <source>
        <strain evidence="7">ATCC 14822 / DSM 2638 / NCIMB 8403 / VKM B-1763</strain>
    </source>
</reference>
<feature type="domain" description="Formylmethanofuran dehydrogenase subunit E" evidence="5">
    <location>
        <begin position="15"/>
        <end position="149"/>
    </location>
</feature>
<evidence type="ECO:0000256" key="3">
    <source>
        <dbReference type="ARBA" id="ARBA00022833"/>
    </source>
</evidence>
<dbReference type="eggNOG" id="COG2191">
    <property type="taxonomic scope" value="Bacteria"/>
</dbReference>
<proteinExistence type="predicted"/>
<dbReference type="Gene3D" id="3.30.1330.130">
    <property type="match status" value="1"/>
</dbReference>
<keyword evidence="2" id="KW-0863">Zinc-finger</keyword>
<accession>C6BV06</accession>
<keyword evidence="3" id="KW-0862">Zinc</keyword>
<name>C6BV06_MARSD</name>
<dbReference type="SUPFAM" id="SSF143555">
    <property type="entry name" value="FwdE-like"/>
    <property type="match status" value="1"/>
</dbReference>
<dbReference type="Pfam" id="PF01258">
    <property type="entry name" value="zf-dskA_traR"/>
    <property type="match status" value="1"/>
</dbReference>
<dbReference type="PANTHER" id="PTHR39418:SF1">
    <property type="entry name" value="DEHYDROGENASE"/>
    <property type="match status" value="1"/>
</dbReference>